<feature type="non-terminal residue" evidence="2">
    <location>
        <position position="1"/>
    </location>
</feature>
<reference evidence="2 3" key="1">
    <citation type="submission" date="2017-12" db="EMBL/GenBank/DDBJ databases">
        <title>Gene loss provides genomic basis for host adaptation in cereal stripe rust fungi.</title>
        <authorList>
            <person name="Xia C."/>
        </authorList>
    </citation>
    <scope>NUCLEOTIDE SEQUENCE [LARGE SCALE GENOMIC DNA]</scope>
    <source>
        <strain evidence="2 3">93TX-2</strain>
    </source>
</reference>
<dbReference type="Proteomes" id="UP000238274">
    <property type="component" value="Unassembled WGS sequence"/>
</dbReference>
<dbReference type="AlphaFoldDB" id="A0A2S4WLY5"/>
<sequence length="236" mass="26210">SIAKDNRVSLEAQLAGRSLHHYQVRRGSSLLVACPSQDLRSRSKPYLKWMPLVTGFAHCVQAGETSRVLLRVTSKTVSSGSPPFQSSRHPSPSGGLLKRTPQSPYTREPGERIRQGKFIDCRFFFDTRMMVIPCHARIVLLRHRSCRYTNKNIAPVTITEREDATVVNVTLRDNPIFETNKANTILGSQNSIGVNSTTVVTATTTINTNPTTQVGVSHQIGFDTEGRKMLNLTALY</sequence>
<evidence type="ECO:0000256" key="1">
    <source>
        <dbReference type="SAM" id="MobiDB-lite"/>
    </source>
</evidence>
<reference evidence="3" key="3">
    <citation type="journal article" date="2018" name="Mol. Plant Microbe Interact.">
        <title>Genome sequence resources for the wheat stripe rust pathogen (Puccinia striiformis f. sp. tritici) and the barley stripe rust pathogen (Puccinia striiformis f. sp. hordei).</title>
        <authorList>
            <person name="Xia C."/>
            <person name="Wang M."/>
            <person name="Yin C."/>
            <person name="Cornejo O.E."/>
            <person name="Hulbert S.H."/>
            <person name="Chen X."/>
        </authorList>
    </citation>
    <scope>NUCLEOTIDE SEQUENCE [LARGE SCALE GENOMIC DNA]</scope>
    <source>
        <strain evidence="3">93TX-2</strain>
    </source>
</reference>
<organism evidence="2 3">
    <name type="scientific">Puccinia striiformis</name>
    <dbReference type="NCBI Taxonomy" id="27350"/>
    <lineage>
        <taxon>Eukaryota</taxon>
        <taxon>Fungi</taxon>
        <taxon>Dikarya</taxon>
        <taxon>Basidiomycota</taxon>
        <taxon>Pucciniomycotina</taxon>
        <taxon>Pucciniomycetes</taxon>
        <taxon>Pucciniales</taxon>
        <taxon>Pucciniaceae</taxon>
        <taxon>Puccinia</taxon>
    </lineage>
</organism>
<protein>
    <submittedName>
        <fullName evidence="2">Uncharacterized protein</fullName>
    </submittedName>
</protein>
<name>A0A2S4WLY5_9BASI</name>
<dbReference type="EMBL" id="PKSM01000007">
    <property type="protein sequence ID" value="POW22762.1"/>
    <property type="molecule type" value="Genomic_DNA"/>
</dbReference>
<keyword evidence="3" id="KW-1185">Reference proteome</keyword>
<dbReference type="VEuPathDB" id="FungiDB:PSTT_15450"/>
<reference evidence="3" key="2">
    <citation type="journal article" date="2018" name="BMC Genomics">
        <title>Genomic insights into host adaptation between the wheat stripe rust pathogen (Puccinia striiformis f. sp. tritici) and the barley stripe rust pathogen (Puccinia striiformis f. sp. hordei).</title>
        <authorList>
            <person name="Xia C."/>
            <person name="Wang M."/>
            <person name="Yin C."/>
            <person name="Cornejo O.E."/>
            <person name="Hulbert S.H."/>
            <person name="Chen X."/>
        </authorList>
    </citation>
    <scope>NUCLEOTIDE SEQUENCE [LARGE SCALE GENOMIC DNA]</scope>
    <source>
        <strain evidence="3">93TX-2</strain>
    </source>
</reference>
<accession>A0A2S4WLY5</accession>
<gene>
    <name evidence="2" type="ORF">PSHT_00963</name>
</gene>
<comment type="caution">
    <text evidence="2">The sequence shown here is derived from an EMBL/GenBank/DDBJ whole genome shotgun (WGS) entry which is preliminary data.</text>
</comment>
<proteinExistence type="predicted"/>
<dbReference type="VEuPathDB" id="FungiDB:PSHT_00963"/>
<feature type="non-terminal residue" evidence="2">
    <location>
        <position position="236"/>
    </location>
</feature>
<feature type="region of interest" description="Disordered" evidence="1">
    <location>
        <begin position="76"/>
        <end position="111"/>
    </location>
</feature>
<evidence type="ECO:0000313" key="2">
    <source>
        <dbReference type="EMBL" id="POW22762.1"/>
    </source>
</evidence>
<feature type="compositionally biased region" description="Polar residues" evidence="1">
    <location>
        <begin position="76"/>
        <end position="90"/>
    </location>
</feature>
<evidence type="ECO:0000313" key="3">
    <source>
        <dbReference type="Proteomes" id="UP000238274"/>
    </source>
</evidence>